<dbReference type="OrthoDB" id="2351575at2"/>
<dbReference type="RefSeq" id="WP_094153839.1">
    <property type="nucleotide sequence ID" value="NZ_CP020028.1"/>
</dbReference>
<feature type="transmembrane region" description="Helical" evidence="6">
    <location>
        <begin position="395"/>
        <end position="415"/>
    </location>
</feature>
<keyword evidence="3 6" id="KW-0812">Transmembrane</keyword>
<dbReference type="EMBL" id="CP020028">
    <property type="protein sequence ID" value="ASR45933.1"/>
    <property type="molecule type" value="Genomic_DNA"/>
</dbReference>
<dbReference type="GO" id="GO:0005886">
    <property type="term" value="C:plasma membrane"/>
    <property type="evidence" value="ECO:0007669"/>
    <property type="project" value="UniProtKB-SubCell"/>
</dbReference>
<feature type="transmembrane region" description="Helical" evidence="6">
    <location>
        <begin position="273"/>
        <end position="295"/>
    </location>
</feature>
<dbReference type="Proteomes" id="UP000214666">
    <property type="component" value="Chromosome"/>
</dbReference>
<dbReference type="GO" id="GO:0022857">
    <property type="term" value="F:transmembrane transporter activity"/>
    <property type="evidence" value="ECO:0007669"/>
    <property type="project" value="InterPro"/>
</dbReference>
<dbReference type="PANTHER" id="PTHR23513:SF19">
    <property type="entry name" value="MAJOR FACILITATOR SUPERFAMILY (MFS) PROFILE DOMAIN-CONTAINING PROTEIN"/>
    <property type="match status" value="1"/>
</dbReference>
<reference evidence="7 8" key="1">
    <citation type="submission" date="2017-03" db="EMBL/GenBank/DDBJ databases">
        <title>Complete genome sequence of Paenibacillus Kribbensis producing bioflocculants.</title>
        <authorList>
            <person name="Lee H.-G."/>
            <person name="Oh H.-M."/>
        </authorList>
    </citation>
    <scope>NUCLEOTIDE SEQUENCE [LARGE SCALE GENOMIC DNA]</scope>
    <source>
        <strain evidence="7 8">AM49</strain>
    </source>
</reference>
<evidence type="ECO:0000313" key="7">
    <source>
        <dbReference type="EMBL" id="ASR45933.1"/>
    </source>
</evidence>
<protein>
    <submittedName>
        <fullName evidence="7">MFS transporter</fullName>
    </submittedName>
</protein>
<sequence>MHKRSFTYLLGTQTMSNAADILYIMALVSLVFHETDSIFSSVLVPLLRMGAQMISGFLAPLILARFQLPFILFVSQLGQLAFFAVLLGHLWLAGTEPIWVIVFTMVAAMSFLDGWTTPARNALIPRLASGEELMRANSFVSVSDQTVQLAGWGLSGVLVAMLGSEKTLLVAGGLYMIALMFTSLIRDPLEGKAHYLLQPATRVRSGEDLASEAVSESGQGHYDLPPVQLEEMLHGPESESPALPPKRKKEILREGWSLIGASRRLKALIFMDMIDLLGGSVWVGAFTLAFAQQVLHKSEAWWGYINAAYFAGAIGGGIVVLACVKHLQPRLLPAMLAGMAGYGLLTAWYALNTLPPLTLLIVLLMGLPAEMSVVSRRTMMQMSVSVHDLPKVLSAQATLTSLTFCISLLLMGWIADHLGIVNLYLFSSLLTLIAVIYGIFTRRALDMSLTAAVAAAPSSK</sequence>
<feature type="transmembrane region" description="Helical" evidence="6">
    <location>
        <begin position="357"/>
        <end position="374"/>
    </location>
</feature>
<evidence type="ECO:0000313" key="8">
    <source>
        <dbReference type="Proteomes" id="UP000214666"/>
    </source>
</evidence>
<accession>A0A222WJF5</accession>
<evidence type="ECO:0000256" key="6">
    <source>
        <dbReference type="SAM" id="Phobius"/>
    </source>
</evidence>
<dbReference type="STRING" id="172713.GCA_001705305_05606"/>
<evidence type="ECO:0000256" key="4">
    <source>
        <dbReference type="ARBA" id="ARBA00022989"/>
    </source>
</evidence>
<dbReference type="CDD" id="cd06173">
    <property type="entry name" value="MFS_MefA_like"/>
    <property type="match status" value="1"/>
</dbReference>
<keyword evidence="8" id="KW-1185">Reference proteome</keyword>
<dbReference type="InterPro" id="IPR011701">
    <property type="entry name" value="MFS"/>
</dbReference>
<keyword evidence="5 6" id="KW-0472">Membrane</keyword>
<proteinExistence type="predicted"/>
<feature type="transmembrane region" description="Helical" evidence="6">
    <location>
        <begin position="301"/>
        <end position="324"/>
    </location>
</feature>
<feature type="transmembrane region" description="Helical" evidence="6">
    <location>
        <begin position="421"/>
        <end position="440"/>
    </location>
</feature>
<comment type="subcellular location">
    <subcellularLocation>
        <location evidence="1">Cell membrane</location>
        <topology evidence="1">Multi-pass membrane protein</topology>
    </subcellularLocation>
</comment>
<keyword evidence="4 6" id="KW-1133">Transmembrane helix</keyword>
<feature type="transmembrane region" description="Helical" evidence="6">
    <location>
        <begin position="70"/>
        <end position="92"/>
    </location>
</feature>
<gene>
    <name evidence="7" type="ORF">B4V02_04070</name>
</gene>
<dbReference type="KEGG" id="pkb:B4V02_04070"/>
<dbReference type="Pfam" id="PF07690">
    <property type="entry name" value="MFS_1"/>
    <property type="match status" value="1"/>
</dbReference>
<dbReference type="PANTHER" id="PTHR23513">
    <property type="entry name" value="INTEGRAL MEMBRANE EFFLUX PROTEIN-RELATED"/>
    <property type="match status" value="1"/>
</dbReference>
<dbReference type="AlphaFoldDB" id="A0A222WJF5"/>
<feature type="transmembrane region" description="Helical" evidence="6">
    <location>
        <begin position="168"/>
        <end position="185"/>
    </location>
</feature>
<feature type="transmembrane region" description="Helical" evidence="6">
    <location>
        <begin position="331"/>
        <end position="351"/>
    </location>
</feature>
<keyword evidence="2" id="KW-1003">Cell membrane</keyword>
<evidence type="ECO:0000256" key="5">
    <source>
        <dbReference type="ARBA" id="ARBA00023136"/>
    </source>
</evidence>
<dbReference type="Gene3D" id="1.20.1250.20">
    <property type="entry name" value="MFS general substrate transporter like domains"/>
    <property type="match status" value="2"/>
</dbReference>
<evidence type="ECO:0000256" key="3">
    <source>
        <dbReference type="ARBA" id="ARBA00022692"/>
    </source>
</evidence>
<name>A0A222WJF5_9BACL</name>
<organism evidence="7 8">
    <name type="scientific">Paenibacillus kribbensis</name>
    <dbReference type="NCBI Taxonomy" id="172713"/>
    <lineage>
        <taxon>Bacteria</taxon>
        <taxon>Bacillati</taxon>
        <taxon>Bacillota</taxon>
        <taxon>Bacilli</taxon>
        <taxon>Bacillales</taxon>
        <taxon>Paenibacillaceae</taxon>
        <taxon>Paenibacillus</taxon>
    </lineage>
</organism>
<feature type="transmembrane region" description="Helical" evidence="6">
    <location>
        <begin position="7"/>
        <end position="32"/>
    </location>
</feature>
<evidence type="ECO:0000256" key="1">
    <source>
        <dbReference type="ARBA" id="ARBA00004651"/>
    </source>
</evidence>
<dbReference type="SUPFAM" id="SSF103473">
    <property type="entry name" value="MFS general substrate transporter"/>
    <property type="match status" value="1"/>
</dbReference>
<evidence type="ECO:0000256" key="2">
    <source>
        <dbReference type="ARBA" id="ARBA00022475"/>
    </source>
</evidence>
<dbReference type="InterPro" id="IPR036259">
    <property type="entry name" value="MFS_trans_sf"/>
</dbReference>